<reference evidence="3" key="1">
    <citation type="journal article" date="2017" name="Nat. Ecol. Evol.">
        <title>Genome expansion and lineage-specific genetic innovations in the forest pathogenic fungi Armillaria.</title>
        <authorList>
            <person name="Sipos G."/>
            <person name="Prasanna A.N."/>
            <person name="Walter M.C."/>
            <person name="O'Connor E."/>
            <person name="Balint B."/>
            <person name="Krizsan K."/>
            <person name="Kiss B."/>
            <person name="Hess J."/>
            <person name="Varga T."/>
            <person name="Slot J."/>
            <person name="Riley R."/>
            <person name="Boka B."/>
            <person name="Rigling D."/>
            <person name="Barry K."/>
            <person name="Lee J."/>
            <person name="Mihaltcheva S."/>
            <person name="LaButti K."/>
            <person name="Lipzen A."/>
            <person name="Waldron R."/>
            <person name="Moloney N.M."/>
            <person name="Sperisen C."/>
            <person name="Kredics L."/>
            <person name="Vagvoelgyi C."/>
            <person name="Patrignani A."/>
            <person name="Fitzpatrick D."/>
            <person name="Nagy I."/>
            <person name="Doyle S."/>
            <person name="Anderson J.B."/>
            <person name="Grigoriev I.V."/>
            <person name="Gueldener U."/>
            <person name="Muensterkoetter M."/>
            <person name="Nagy L.G."/>
        </authorList>
    </citation>
    <scope>NUCLEOTIDE SEQUENCE [LARGE SCALE GENOMIC DNA]</scope>
    <source>
        <strain evidence="3">28-4</strain>
    </source>
</reference>
<protein>
    <submittedName>
        <fullName evidence="2">Uncharacterized protein</fullName>
    </submittedName>
</protein>
<dbReference type="Proteomes" id="UP000218334">
    <property type="component" value="Unassembled WGS sequence"/>
</dbReference>
<keyword evidence="3" id="KW-1185">Reference proteome</keyword>
<proteinExistence type="predicted"/>
<dbReference type="STRING" id="1076256.A0A2H3AJ41"/>
<sequence length="105" mass="11678">MLLILKDTDPLGMIRFSWASFGATSVVALFMASVYMTHALVSPFFPPHLVSLFQLLQQQTGLIVSGSKALGFILRTTFTGSDIDLYVNFKHYHLIVLFMIMAGYG</sequence>
<evidence type="ECO:0000313" key="2">
    <source>
        <dbReference type="EMBL" id="PBK58935.1"/>
    </source>
</evidence>
<keyword evidence="1" id="KW-0472">Membrane</keyword>
<evidence type="ECO:0000313" key="3">
    <source>
        <dbReference type="Proteomes" id="UP000218334"/>
    </source>
</evidence>
<organism evidence="2 3">
    <name type="scientific">Armillaria solidipes</name>
    <dbReference type="NCBI Taxonomy" id="1076256"/>
    <lineage>
        <taxon>Eukaryota</taxon>
        <taxon>Fungi</taxon>
        <taxon>Dikarya</taxon>
        <taxon>Basidiomycota</taxon>
        <taxon>Agaricomycotina</taxon>
        <taxon>Agaricomycetes</taxon>
        <taxon>Agaricomycetidae</taxon>
        <taxon>Agaricales</taxon>
        <taxon>Marasmiineae</taxon>
        <taxon>Physalacriaceae</taxon>
        <taxon>Armillaria</taxon>
    </lineage>
</organism>
<dbReference type="EMBL" id="KZ293518">
    <property type="protein sequence ID" value="PBK58935.1"/>
    <property type="molecule type" value="Genomic_DNA"/>
</dbReference>
<keyword evidence="1" id="KW-1133">Transmembrane helix</keyword>
<keyword evidence="1" id="KW-0812">Transmembrane</keyword>
<evidence type="ECO:0000256" key="1">
    <source>
        <dbReference type="SAM" id="Phobius"/>
    </source>
</evidence>
<feature type="transmembrane region" description="Helical" evidence="1">
    <location>
        <begin position="12"/>
        <end position="36"/>
    </location>
</feature>
<name>A0A2H3AJ41_9AGAR</name>
<accession>A0A2H3AJ41</accession>
<gene>
    <name evidence="2" type="ORF">ARMSODRAFT_899890</name>
</gene>
<dbReference type="AlphaFoldDB" id="A0A2H3AJ41"/>